<dbReference type="InterPro" id="IPR050492">
    <property type="entry name" value="Bact_metal-bind_prot9"/>
</dbReference>
<dbReference type="PANTHER" id="PTHR42953">
    <property type="entry name" value="HIGH-AFFINITY ZINC UPTAKE SYSTEM PROTEIN ZNUA-RELATED"/>
    <property type="match status" value="1"/>
</dbReference>
<dbReference type="InterPro" id="IPR006129">
    <property type="entry name" value="AdhesinB"/>
</dbReference>
<evidence type="ECO:0000313" key="7">
    <source>
        <dbReference type="EMBL" id="EEW97440.1"/>
    </source>
</evidence>
<dbReference type="PROSITE" id="PS51257">
    <property type="entry name" value="PROKAR_LIPOPROTEIN"/>
    <property type="match status" value="1"/>
</dbReference>
<keyword evidence="3" id="KW-0479">Metal-binding</keyword>
<dbReference type="RefSeq" id="WP_007070372.1">
    <property type="nucleotide sequence ID" value="NZ_GG698602.1"/>
</dbReference>
<keyword evidence="8" id="KW-1185">Reference proteome</keyword>
<dbReference type="Gene3D" id="3.40.50.1980">
    <property type="entry name" value="Nitrogenase molybdenum iron protein domain"/>
    <property type="match status" value="2"/>
</dbReference>
<dbReference type="PRINTS" id="PR00690">
    <property type="entry name" value="ADHESNFAMILY"/>
</dbReference>
<comment type="caution">
    <text evidence="7">The sequence shown here is derived from an EMBL/GenBank/DDBJ whole genome shotgun (WGS) entry which is preliminary data.</text>
</comment>
<dbReference type="STRING" id="592028.GCWU000321_01433"/>
<dbReference type="InterPro" id="IPR006127">
    <property type="entry name" value="ZnuA-like"/>
</dbReference>
<dbReference type="GO" id="GO:0007155">
    <property type="term" value="P:cell adhesion"/>
    <property type="evidence" value="ECO:0007669"/>
    <property type="project" value="InterPro"/>
</dbReference>
<protein>
    <submittedName>
        <fullName evidence="7">ABC transporter, substrate-binding protein</fullName>
    </submittedName>
</protein>
<comment type="similarity">
    <text evidence="5">Belongs to the bacterial solute-binding protein 9 family.</text>
</comment>
<dbReference type="GO" id="GO:0046872">
    <property type="term" value="F:metal ion binding"/>
    <property type="evidence" value="ECO:0007669"/>
    <property type="project" value="UniProtKB-KW"/>
</dbReference>
<organism evidence="7 8">
    <name type="scientific">Dialister invisus DSM 15470</name>
    <dbReference type="NCBI Taxonomy" id="592028"/>
    <lineage>
        <taxon>Bacteria</taxon>
        <taxon>Bacillati</taxon>
        <taxon>Bacillota</taxon>
        <taxon>Negativicutes</taxon>
        <taxon>Veillonellales</taxon>
        <taxon>Veillonellaceae</taxon>
        <taxon>Dialister</taxon>
    </lineage>
</organism>
<feature type="chain" id="PRO_5039374871" evidence="6">
    <location>
        <begin position="25"/>
        <end position="316"/>
    </location>
</feature>
<dbReference type="AlphaFoldDB" id="C9LPF4"/>
<keyword evidence="4 6" id="KW-0732">Signal</keyword>
<dbReference type="SUPFAM" id="SSF53807">
    <property type="entry name" value="Helical backbone' metal receptor"/>
    <property type="match status" value="1"/>
</dbReference>
<dbReference type="eggNOG" id="COG0803">
    <property type="taxonomic scope" value="Bacteria"/>
</dbReference>
<sequence length="316" mass="34059">MLKKIVFGLCIPLAILGAAALSFSGCGKSAPASDSAGKMKVVATTTMLTDLARQIGGDKVEVSGLMKAGVDPHLYQAGAGDVDAMNKADIVVYNGVHLEGKMGAIFDNLHAQKKPTIRVSDGIPSETLLDFEEDGEKTKDPHIWFSVKNWKAAAKEVAKGFSEKDPKNKSYYEDHLNAYLAELDNLDKYIRKEVESVPKDSRILVTAHDAFAYFARDYGFEVKGIQGISTASEAGTSDISTLAAFIADHKIKAVFVESSVPHKTIESLQAAVKARGFDVSIGGELYSDSLGGESTKEGTYIGMYEHNIKTITEALR</sequence>
<accession>C9LPF4</accession>
<dbReference type="InterPro" id="IPR006128">
    <property type="entry name" value="Lipoprotein_PsaA-like"/>
</dbReference>
<dbReference type="PANTHER" id="PTHR42953:SF1">
    <property type="entry name" value="METAL-BINDING PROTEIN HI_0362-RELATED"/>
    <property type="match status" value="1"/>
</dbReference>
<evidence type="ECO:0000256" key="1">
    <source>
        <dbReference type="ARBA" id="ARBA00004196"/>
    </source>
</evidence>
<evidence type="ECO:0000313" key="8">
    <source>
        <dbReference type="Proteomes" id="UP000004736"/>
    </source>
</evidence>
<dbReference type="OrthoDB" id="9810636at2"/>
<dbReference type="GO" id="GO:0030313">
    <property type="term" value="C:cell envelope"/>
    <property type="evidence" value="ECO:0007669"/>
    <property type="project" value="UniProtKB-SubCell"/>
</dbReference>
<dbReference type="Pfam" id="PF01297">
    <property type="entry name" value="ZnuA"/>
    <property type="match status" value="1"/>
</dbReference>
<evidence type="ECO:0000256" key="3">
    <source>
        <dbReference type="ARBA" id="ARBA00022723"/>
    </source>
</evidence>
<dbReference type="GO" id="GO:0030001">
    <property type="term" value="P:metal ion transport"/>
    <property type="evidence" value="ECO:0007669"/>
    <property type="project" value="InterPro"/>
</dbReference>
<comment type="subcellular location">
    <subcellularLocation>
        <location evidence="1">Cell envelope</location>
    </subcellularLocation>
</comment>
<dbReference type="Proteomes" id="UP000004736">
    <property type="component" value="Unassembled WGS sequence"/>
</dbReference>
<evidence type="ECO:0000256" key="4">
    <source>
        <dbReference type="ARBA" id="ARBA00022729"/>
    </source>
</evidence>
<feature type="signal peptide" evidence="6">
    <location>
        <begin position="1"/>
        <end position="24"/>
    </location>
</feature>
<dbReference type="PRINTS" id="PR00691">
    <property type="entry name" value="ADHESINB"/>
</dbReference>
<evidence type="ECO:0000256" key="6">
    <source>
        <dbReference type="SAM" id="SignalP"/>
    </source>
</evidence>
<keyword evidence="2 5" id="KW-0813">Transport</keyword>
<evidence type="ECO:0000256" key="2">
    <source>
        <dbReference type="ARBA" id="ARBA00022448"/>
    </source>
</evidence>
<dbReference type="GeneID" id="78278018"/>
<name>C9LPF4_9FIRM</name>
<gene>
    <name evidence="7" type="ORF">GCWU000321_01433</name>
</gene>
<evidence type="ECO:0000256" key="5">
    <source>
        <dbReference type="RuleBase" id="RU003512"/>
    </source>
</evidence>
<proteinExistence type="inferred from homology"/>
<dbReference type="HOGENOM" id="CLU_016838_1_1_9"/>
<reference evidence="7" key="1">
    <citation type="submission" date="2009-09" db="EMBL/GenBank/DDBJ databases">
        <authorList>
            <person name="Weinstock G."/>
            <person name="Sodergren E."/>
            <person name="Clifton S."/>
            <person name="Fulton L."/>
            <person name="Fulton B."/>
            <person name="Courtney L."/>
            <person name="Fronick C."/>
            <person name="Harrison M."/>
            <person name="Strong C."/>
            <person name="Farmer C."/>
            <person name="Delahaunty K."/>
            <person name="Markovic C."/>
            <person name="Hall O."/>
            <person name="Minx P."/>
            <person name="Tomlinson C."/>
            <person name="Mitreva M."/>
            <person name="Nelson J."/>
            <person name="Hou S."/>
            <person name="Wollam A."/>
            <person name="Pepin K.H."/>
            <person name="Johnson M."/>
            <person name="Bhonagiri V."/>
            <person name="Nash W.E."/>
            <person name="Warren W."/>
            <person name="Chinwalla A."/>
            <person name="Mardis E.R."/>
            <person name="Wilson R.K."/>
        </authorList>
    </citation>
    <scope>NUCLEOTIDE SEQUENCE [LARGE SCALE GENOMIC DNA]</scope>
    <source>
        <strain evidence="7">DSM 15470</strain>
    </source>
</reference>
<dbReference type="EMBL" id="ACIM02000001">
    <property type="protein sequence ID" value="EEW97440.1"/>
    <property type="molecule type" value="Genomic_DNA"/>
</dbReference>